<dbReference type="PROSITE" id="PS51475">
    <property type="entry name" value="PROTEASOME_ALPHA_2"/>
    <property type="match status" value="1"/>
</dbReference>
<dbReference type="AlphaFoldDB" id="A0A1D3CXE2"/>
<dbReference type="FunCoup" id="A0A1D3CXE2">
    <property type="interactions" value="440"/>
</dbReference>
<dbReference type="InterPro" id="IPR029055">
    <property type="entry name" value="Ntn_hydrolases_N"/>
</dbReference>
<dbReference type="Gene3D" id="3.60.20.10">
    <property type="entry name" value="Glutamine Phosphoribosylpyrophosphate, subunit 1, domain 1"/>
    <property type="match status" value="1"/>
</dbReference>
<dbReference type="GO" id="GO:0051603">
    <property type="term" value="P:proteolysis involved in protein catabolic process"/>
    <property type="evidence" value="ECO:0007669"/>
    <property type="project" value="InterPro"/>
</dbReference>
<dbReference type="PANTHER" id="PTHR11599">
    <property type="entry name" value="PROTEASOME SUBUNIT ALPHA/BETA"/>
    <property type="match status" value="1"/>
</dbReference>
<dbReference type="InterPro" id="IPR023332">
    <property type="entry name" value="Proteasome_alpha-type"/>
</dbReference>
<dbReference type="Proteomes" id="UP000095192">
    <property type="component" value="Unassembled WGS sequence"/>
</dbReference>
<dbReference type="EMBL" id="JROU02001599">
    <property type="protein sequence ID" value="OEH75870.1"/>
    <property type="molecule type" value="Genomic_DNA"/>
</dbReference>
<evidence type="ECO:0000256" key="2">
    <source>
        <dbReference type="PROSITE-ProRule" id="PRU00808"/>
    </source>
</evidence>
<dbReference type="VEuPathDB" id="ToxoDB:cyc_02981"/>
<reference evidence="3 4" key="1">
    <citation type="journal article" date="2016" name="BMC Genomics">
        <title>Comparative genomics reveals Cyclospora cayetanensis possesses coccidia-like metabolism and invasion components but unique surface antigens.</title>
        <authorList>
            <person name="Liu S."/>
            <person name="Wang L."/>
            <person name="Zheng H."/>
            <person name="Xu Z."/>
            <person name="Roellig D.M."/>
            <person name="Li N."/>
            <person name="Frace M.A."/>
            <person name="Tang K."/>
            <person name="Arrowood M.J."/>
            <person name="Moss D.M."/>
            <person name="Zhang L."/>
            <person name="Feng Y."/>
            <person name="Xiao L."/>
        </authorList>
    </citation>
    <scope>NUCLEOTIDE SEQUENCE [LARGE SCALE GENOMIC DNA]</scope>
    <source>
        <strain evidence="3 4">CHN_HEN01</strain>
    </source>
</reference>
<dbReference type="InterPro" id="IPR001353">
    <property type="entry name" value="Proteasome_sua/b"/>
</dbReference>
<dbReference type="Pfam" id="PF00227">
    <property type="entry name" value="Proteasome"/>
    <property type="match status" value="2"/>
</dbReference>
<accession>A0A1D3CXE2</accession>
<protein>
    <submittedName>
        <fullName evidence="3">Proteasome subunit alpha type</fullName>
    </submittedName>
</protein>
<dbReference type="InParanoid" id="A0A1D3CXE2"/>
<dbReference type="InterPro" id="IPR050115">
    <property type="entry name" value="Proteasome_alpha"/>
</dbReference>
<gene>
    <name evidence="3" type="ORF">cyc_02981</name>
</gene>
<dbReference type="VEuPathDB" id="ToxoDB:LOC34619747"/>
<evidence type="ECO:0000256" key="1">
    <source>
        <dbReference type="ARBA" id="ARBA00022942"/>
    </source>
</evidence>
<proteinExistence type="inferred from homology"/>
<dbReference type="SUPFAM" id="SSF56235">
    <property type="entry name" value="N-terminal nucleophile aminohydrolases (Ntn hydrolases)"/>
    <property type="match status" value="1"/>
</dbReference>
<organism evidence="3 4">
    <name type="scientific">Cyclospora cayetanensis</name>
    <dbReference type="NCBI Taxonomy" id="88456"/>
    <lineage>
        <taxon>Eukaryota</taxon>
        <taxon>Sar</taxon>
        <taxon>Alveolata</taxon>
        <taxon>Apicomplexa</taxon>
        <taxon>Conoidasida</taxon>
        <taxon>Coccidia</taxon>
        <taxon>Eucoccidiorida</taxon>
        <taxon>Eimeriorina</taxon>
        <taxon>Eimeriidae</taxon>
        <taxon>Cyclospora</taxon>
    </lineage>
</organism>
<dbReference type="GO" id="GO:0019773">
    <property type="term" value="C:proteasome core complex, alpha-subunit complex"/>
    <property type="evidence" value="ECO:0007669"/>
    <property type="project" value="UniProtKB-UniRule"/>
</dbReference>
<comment type="similarity">
    <text evidence="2">Belongs to the peptidase T1A family.</text>
</comment>
<keyword evidence="1 2" id="KW-0647">Proteasome</keyword>
<keyword evidence="4" id="KW-1185">Reference proteome</keyword>
<name>A0A1D3CXE2_9EIME</name>
<evidence type="ECO:0000313" key="4">
    <source>
        <dbReference type="Proteomes" id="UP000095192"/>
    </source>
</evidence>
<evidence type="ECO:0000313" key="3">
    <source>
        <dbReference type="EMBL" id="OEH75870.1"/>
    </source>
</evidence>
<comment type="caution">
    <text evidence="3">The sequence shown here is derived from an EMBL/GenBank/DDBJ whole genome shotgun (WGS) entry which is preliminary data.</text>
</comment>
<sequence>MGGGSIAPRLSHHVEYALGAIKLGSTAIGIQTKDGVVLASERRITSCLLEPQSIHKIVEVDSHIACAMSGLIADARTLIDHARVECANHFFTYNEKMSIRSCVDAVADLALDFSEHLAIALTSTQPLSYPLFDCSFAANHKKVGASFAADVGSGRRKKTMSRPFGVALLVAGVDKDGPALYCADPSGITKLPHDCVYARTVTKYLAVAMGSAQEGAESMLQEQYNQSMSLEAAEDLALVVLRQVMEEKLNCNNVEMAALRVGEAKFKQYGADDLKEIIARLPAPTIPTATDLSGTA</sequence>